<dbReference type="EMBL" id="LWCA01001078">
    <property type="protein sequence ID" value="OAF65978.1"/>
    <property type="molecule type" value="Genomic_DNA"/>
</dbReference>
<evidence type="ECO:0000313" key="1">
    <source>
        <dbReference type="EMBL" id="OAF65978.1"/>
    </source>
</evidence>
<accession>A0A177AVD5</accession>
<name>A0A177AVD5_9BILA</name>
<sequence length="116" mass="13900">MDKNYLINIQNLILTSLYGHYLTAKVQLINKSATNEKEIINLSNYQNFMKKNLVKIKNCIMYFSRLEIDENKEIYLNQWLDSMVEENLRKFQETQTLKKDKNKQVTIHSIEKILKI</sequence>
<keyword evidence="2" id="KW-1185">Reference proteome</keyword>
<dbReference type="AlphaFoldDB" id="A0A177AVD5"/>
<organism evidence="1 2">
    <name type="scientific">Intoshia linei</name>
    <dbReference type="NCBI Taxonomy" id="1819745"/>
    <lineage>
        <taxon>Eukaryota</taxon>
        <taxon>Metazoa</taxon>
        <taxon>Spiralia</taxon>
        <taxon>Lophotrochozoa</taxon>
        <taxon>Mesozoa</taxon>
        <taxon>Orthonectida</taxon>
        <taxon>Rhopaluridae</taxon>
        <taxon>Intoshia</taxon>
    </lineage>
</organism>
<evidence type="ECO:0000313" key="2">
    <source>
        <dbReference type="Proteomes" id="UP000078046"/>
    </source>
</evidence>
<reference evidence="1 2" key="1">
    <citation type="submission" date="2016-04" db="EMBL/GenBank/DDBJ databases">
        <title>The genome of Intoshia linei affirms orthonectids as highly simplified spiralians.</title>
        <authorList>
            <person name="Mikhailov K.V."/>
            <person name="Slusarev G.S."/>
            <person name="Nikitin M.A."/>
            <person name="Logacheva M.D."/>
            <person name="Penin A."/>
            <person name="Aleoshin V."/>
            <person name="Panchin Y.V."/>
        </authorList>
    </citation>
    <scope>NUCLEOTIDE SEQUENCE [LARGE SCALE GENOMIC DNA]</scope>
    <source>
        <strain evidence="1">Intl2013</strain>
        <tissue evidence="1">Whole animal</tissue>
    </source>
</reference>
<dbReference type="Proteomes" id="UP000078046">
    <property type="component" value="Unassembled WGS sequence"/>
</dbReference>
<gene>
    <name evidence="1" type="ORF">A3Q56_06299</name>
</gene>
<proteinExistence type="predicted"/>
<protein>
    <submittedName>
        <fullName evidence="1">Uncharacterized protein</fullName>
    </submittedName>
</protein>
<comment type="caution">
    <text evidence="1">The sequence shown here is derived from an EMBL/GenBank/DDBJ whole genome shotgun (WGS) entry which is preliminary data.</text>
</comment>